<dbReference type="InterPro" id="IPR024474">
    <property type="entry name" value="Znf_dom_IS66"/>
</dbReference>
<organism evidence="6 7">
    <name type="scientific">Oceanisphaera ostreae</name>
    <dbReference type="NCBI Taxonomy" id="914151"/>
    <lineage>
        <taxon>Bacteria</taxon>
        <taxon>Pseudomonadati</taxon>
        <taxon>Pseudomonadota</taxon>
        <taxon>Gammaproteobacteria</taxon>
        <taxon>Aeromonadales</taxon>
        <taxon>Aeromonadaceae</taxon>
        <taxon>Oceanisphaera</taxon>
    </lineage>
</organism>
<dbReference type="Pfam" id="PF13817">
    <property type="entry name" value="DDE_Tnp_IS66_C"/>
    <property type="match status" value="1"/>
</dbReference>
<feature type="region of interest" description="Disordered" evidence="1">
    <location>
        <begin position="28"/>
        <end position="55"/>
    </location>
</feature>
<evidence type="ECO:0000259" key="4">
    <source>
        <dbReference type="Pfam" id="PF13007"/>
    </source>
</evidence>
<feature type="domain" description="Transposase IS66 zinc-finger binding" evidence="3">
    <location>
        <begin position="140"/>
        <end position="184"/>
    </location>
</feature>
<dbReference type="Pfam" id="PF13007">
    <property type="entry name" value="LZ_Tnp_IS66"/>
    <property type="match status" value="1"/>
</dbReference>
<feature type="domain" description="Transposase TnpC homeodomain" evidence="4">
    <location>
        <begin position="67"/>
        <end position="132"/>
    </location>
</feature>
<feature type="domain" description="Transposase IS66 C-terminal" evidence="5">
    <location>
        <begin position="499"/>
        <end position="537"/>
    </location>
</feature>
<dbReference type="InterPro" id="IPR024463">
    <property type="entry name" value="Transposase_TnpC_homeodom"/>
</dbReference>
<comment type="caution">
    <text evidence="6">The sequence shown here is derived from an EMBL/GenBank/DDBJ whole genome shotgun (WGS) entry which is preliminary data.</text>
</comment>
<evidence type="ECO:0000256" key="1">
    <source>
        <dbReference type="SAM" id="MobiDB-lite"/>
    </source>
</evidence>
<sequence>MKKTRATAIPDDIESLKQQLLEMQTLLQKSQRESLRHQQESERVQKESAHHQREAKRFQQLYNHALEQWQLALRKRFAASSEGHPGQGELFNEVEECLTPSAEEVAADETMTYIRKKSRRSSLSAELPREDVVHDIAGADKVCDDCGHDLHQMGEEVSEKLEFIPATVKVIRHIRPKYSCRCCEQQATRTTIKIAPSPASILPKSIATPTLLSQIITAKYQFGLPLYRQEALFKSFGIELHRQTMSRWLIRVSRQLTPLYQRLHALMLERPALWSDDTPVKVLDVDKVQCTMWVYGCGGDKSESLPNNTASPPNIVLYDYQDGRGGIHPNTFLAGYHGLLQVDGYAGYHGTDAMLAGCWAHARRKFIEAKAVQPKGKTGRADQALNLIQKLYGIEKSIRQLSIEDKRAARQAQSASIMEQLKAWLDKALHQVPPKNAIGKAIGYTLNQWDKLQVYLEHGAAAIDNNRAERAIKPFVIGRKNWLFSNSRSGAQASAMLYSLIETAKANNVPPGVYLTALFEQLPHLTDGESVDHLLPWAIRL</sequence>
<feature type="domain" description="Transposase IS66 central" evidence="2">
    <location>
        <begin position="204"/>
        <end position="493"/>
    </location>
</feature>
<protein>
    <submittedName>
        <fullName evidence="6">IS66 family transposase</fullName>
    </submittedName>
</protein>
<dbReference type="PANTHER" id="PTHR33678:SF1">
    <property type="entry name" value="BLL1576 PROTEIN"/>
    <property type="match status" value="1"/>
</dbReference>
<evidence type="ECO:0000313" key="6">
    <source>
        <dbReference type="EMBL" id="MFD1007307.1"/>
    </source>
</evidence>
<dbReference type="InterPro" id="IPR039552">
    <property type="entry name" value="IS66_C"/>
</dbReference>
<dbReference type="Pfam" id="PF03050">
    <property type="entry name" value="DDE_Tnp_IS66"/>
    <property type="match status" value="1"/>
</dbReference>
<dbReference type="InterPro" id="IPR004291">
    <property type="entry name" value="Transposase_IS66_central"/>
</dbReference>
<name>A0ABW3KEQ6_9GAMM</name>
<dbReference type="RefSeq" id="WP_379557233.1">
    <property type="nucleotide sequence ID" value="NZ_JBHTJS010000010.1"/>
</dbReference>
<dbReference type="EMBL" id="JBHTJS010000010">
    <property type="protein sequence ID" value="MFD1007307.1"/>
    <property type="molecule type" value="Genomic_DNA"/>
</dbReference>
<evidence type="ECO:0000313" key="7">
    <source>
        <dbReference type="Proteomes" id="UP001597048"/>
    </source>
</evidence>
<evidence type="ECO:0000259" key="3">
    <source>
        <dbReference type="Pfam" id="PF13005"/>
    </source>
</evidence>
<dbReference type="Pfam" id="PF13005">
    <property type="entry name" value="zf-IS66"/>
    <property type="match status" value="1"/>
</dbReference>
<feature type="compositionally biased region" description="Basic and acidic residues" evidence="1">
    <location>
        <begin position="30"/>
        <end position="55"/>
    </location>
</feature>
<gene>
    <name evidence="6" type="ORF">ACFQ1C_03935</name>
</gene>
<accession>A0ABW3KEQ6</accession>
<dbReference type="Proteomes" id="UP001597048">
    <property type="component" value="Unassembled WGS sequence"/>
</dbReference>
<evidence type="ECO:0000259" key="2">
    <source>
        <dbReference type="Pfam" id="PF03050"/>
    </source>
</evidence>
<proteinExistence type="predicted"/>
<dbReference type="PANTHER" id="PTHR33678">
    <property type="entry name" value="BLL1576 PROTEIN"/>
    <property type="match status" value="1"/>
</dbReference>
<reference evidence="7" key="1">
    <citation type="journal article" date="2019" name="Int. J. Syst. Evol. Microbiol.">
        <title>The Global Catalogue of Microorganisms (GCM) 10K type strain sequencing project: providing services to taxonomists for standard genome sequencing and annotation.</title>
        <authorList>
            <consortium name="The Broad Institute Genomics Platform"/>
            <consortium name="The Broad Institute Genome Sequencing Center for Infectious Disease"/>
            <person name="Wu L."/>
            <person name="Ma J."/>
        </authorList>
    </citation>
    <scope>NUCLEOTIDE SEQUENCE [LARGE SCALE GENOMIC DNA]</scope>
    <source>
        <strain evidence="7">CCUG 60525</strain>
    </source>
</reference>
<keyword evidence="7" id="KW-1185">Reference proteome</keyword>
<dbReference type="InterPro" id="IPR052344">
    <property type="entry name" value="Transposase-related"/>
</dbReference>
<evidence type="ECO:0000259" key="5">
    <source>
        <dbReference type="Pfam" id="PF13817"/>
    </source>
</evidence>
<dbReference type="NCBIfam" id="NF033517">
    <property type="entry name" value="transpos_IS66"/>
    <property type="match status" value="1"/>
</dbReference>